<name>A0ABY4RZN0_AQUTE</name>
<evidence type="ECO:0008006" key="3">
    <source>
        <dbReference type="Google" id="ProtNLM"/>
    </source>
</evidence>
<evidence type="ECO:0000313" key="1">
    <source>
        <dbReference type="EMBL" id="URI06406.1"/>
    </source>
</evidence>
<dbReference type="Proteomes" id="UP001056201">
    <property type="component" value="Chromosome 1"/>
</dbReference>
<evidence type="ECO:0000313" key="2">
    <source>
        <dbReference type="Proteomes" id="UP001056201"/>
    </source>
</evidence>
<keyword evidence="2" id="KW-1185">Reference proteome</keyword>
<protein>
    <recommendedName>
        <fullName evidence="3">PNPLA domain-containing protein</fullName>
    </recommendedName>
</protein>
<proteinExistence type="predicted"/>
<reference evidence="1" key="1">
    <citation type="submission" date="2022-05" db="EMBL/GenBank/DDBJ databases">
        <title>An RpoN-dependent PEP-CTERM gene is involved in floc formation of an Aquincola tertiaricarbonis strain.</title>
        <authorList>
            <person name="Qiu D."/>
            <person name="Xia M."/>
        </authorList>
    </citation>
    <scope>NUCLEOTIDE SEQUENCE</scope>
    <source>
        <strain evidence="1">RN12</strain>
    </source>
</reference>
<dbReference type="RefSeq" id="WP_250194669.1">
    <property type="nucleotide sequence ID" value="NZ_CP097635.1"/>
</dbReference>
<dbReference type="EMBL" id="CP097635">
    <property type="protein sequence ID" value="URI06406.1"/>
    <property type="molecule type" value="Genomic_DNA"/>
</dbReference>
<accession>A0ABY4RZN0</accession>
<sequence length="131" mass="14261">MTTPLAAANTPLVGLALASANADTFEALRASRTRLRVAITHPSRWLGVKRSVMAATLAYLADKHLAHSIHPRLPRWLRPGFFDLQDCANFEDAQSLLYVAGSAAPFMPLRRWQGAVAVDGSYIDNAPIPPQ</sequence>
<gene>
    <name evidence="1" type="ORF">MW290_10840</name>
</gene>
<organism evidence="1 2">
    <name type="scientific">Aquincola tertiaricarbonis</name>
    <dbReference type="NCBI Taxonomy" id="391953"/>
    <lineage>
        <taxon>Bacteria</taxon>
        <taxon>Pseudomonadati</taxon>
        <taxon>Pseudomonadota</taxon>
        <taxon>Betaproteobacteria</taxon>
        <taxon>Burkholderiales</taxon>
        <taxon>Sphaerotilaceae</taxon>
        <taxon>Aquincola</taxon>
    </lineage>
</organism>